<accession>A0A371ECY1</accession>
<name>A0A371ECY1_MUCPR</name>
<evidence type="ECO:0000313" key="2">
    <source>
        <dbReference type="Proteomes" id="UP000257109"/>
    </source>
</evidence>
<evidence type="ECO:0000313" key="1">
    <source>
        <dbReference type="EMBL" id="RDX63834.1"/>
    </source>
</evidence>
<keyword evidence="2" id="KW-1185">Reference proteome</keyword>
<protein>
    <submittedName>
        <fullName evidence="1">Uncharacterized protein</fullName>
    </submittedName>
</protein>
<dbReference type="AlphaFoldDB" id="A0A371ECY1"/>
<comment type="caution">
    <text evidence="1">The sequence shown here is derived from an EMBL/GenBank/DDBJ whole genome shotgun (WGS) entry which is preliminary data.</text>
</comment>
<proteinExistence type="predicted"/>
<reference evidence="1" key="1">
    <citation type="submission" date="2018-05" db="EMBL/GenBank/DDBJ databases">
        <title>Draft genome of Mucuna pruriens seed.</title>
        <authorList>
            <person name="Nnadi N.E."/>
            <person name="Vos R."/>
            <person name="Hasami M.H."/>
            <person name="Devisetty U.K."/>
            <person name="Aguiy J.C."/>
        </authorList>
    </citation>
    <scope>NUCLEOTIDE SEQUENCE [LARGE SCALE GENOMIC DNA]</scope>
    <source>
        <strain evidence="1">JCA_2017</strain>
    </source>
</reference>
<gene>
    <name evidence="1" type="ORF">CR513_57686</name>
</gene>
<organism evidence="1 2">
    <name type="scientific">Mucuna pruriens</name>
    <name type="common">Velvet bean</name>
    <name type="synonym">Dolichos pruriens</name>
    <dbReference type="NCBI Taxonomy" id="157652"/>
    <lineage>
        <taxon>Eukaryota</taxon>
        <taxon>Viridiplantae</taxon>
        <taxon>Streptophyta</taxon>
        <taxon>Embryophyta</taxon>
        <taxon>Tracheophyta</taxon>
        <taxon>Spermatophyta</taxon>
        <taxon>Magnoliopsida</taxon>
        <taxon>eudicotyledons</taxon>
        <taxon>Gunneridae</taxon>
        <taxon>Pentapetalae</taxon>
        <taxon>rosids</taxon>
        <taxon>fabids</taxon>
        <taxon>Fabales</taxon>
        <taxon>Fabaceae</taxon>
        <taxon>Papilionoideae</taxon>
        <taxon>50 kb inversion clade</taxon>
        <taxon>NPAAA clade</taxon>
        <taxon>indigoferoid/millettioid clade</taxon>
        <taxon>Phaseoleae</taxon>
        <taxon>Mucuna</taxon>
    </lineage>
</organism>
<dbReference type="EMBL" id="QJKJ01014683">
    <property type="protein sequence ID" value="RDX63834.1"/>
    <property type="molecule type" value="Genomic_DNA"/>
</dbReference>
<dbReference type="Proteomes" id="UP000257109">
    <property type="component" value="Unassembled WGS sequence"/>
</dbReference>
<sequence length="90" mass="10646">MGIQAAIESKVKILLNFDYSSSQRGVRNSGCKINPILFLPYESWDKHAYYQAIKEEQNVKRLFYDIKHYITNKEYPSNTSTNERITLRRL</sequence>
<feature type="non-terminal residue" evidence="1">
    <location>
        <position position="1"/>
    </location>
</feature>